<name>A0A174BLC3_FLAPL</name>
<sequence length="297" mass="30245">MVGDLGDVDQAVHTGHNLGKGAKGHQLDYADIGHVAGLILAGEHLPGVLGAVLHAQGDLLLLLVEGDDIDLHGVTHGDDLGGMLDAGPGQLRDVNHTVHAADIHKSAVRGQALHSAGIALVLLNVGPHLGGLGGALLGLNGADGAHHTAAGAVDLGDAQADMLLEQLAHRGLPGQAGLGGGHKDAHTLDGHNDAALVLLGDHTLNGGVLLTGLLDVIPALHGVKALLGEGDHTLLVVHTHDIGLNLVADLYQVLNLGRRVVGQFGHRYVTGVLGAEIHIDLSRRNASDNACNLLPCI</sequence>
<reference evidence="1 2" key="1">
    <citation type="submission" date="2015-09" db="EMBL/GenBank/DDBJ databases">
        <authorList>
            <consortium name="Pathogen Informatics"/>
        </authorList>
    </citation>
    <scope>NUCLEOTIDE SEQUENCE [LARGE SCALE GENOMIC DNA]</scope>
    <source>
        <strain evidence="1 2">2789STDY5608854</strain>
    </source>
</reference>
<accession>A0A174BLC3</accession>
<evidence type="ECO:0000313" key="2">
    <source>
        <dbReference type="Proteomes" id="UP000095746"/>
    </source>
</evidence>
<evidence type="ECO:0000313" key="1">
    <source>
        <dbReference type="EMBL" id="CUO00485.1"/>
    </source>
</evidence>
<protein>
    <recommendedName>
        <fullName evidence="3">NAD-specific glutamate dehydrogenase</fullName>
    </recommendedName>
</protein>
<dbReference type="Proteomes" id="UP000095746">
    <property type="component" value="Unassembled WGS sequence"/>
</dbReference>
<dbReference type="AlphaFoldDB" id="A0A174BLC3"/>
<dbReference type="AntiFam" id="ANF00204">
    <property type="entry name" value="Shadow ORF (opposite rpsA)"/>
</dbReference>
<proteinExistence type="predicted"/>
<organism evidence="1 2">
    <name type="scientific">Flavonifractor plautii</name>
    <name type="common">Fusobacterium plautii</name>
    <dbReference type="NCBI Taxonomy" id="292800"/>
    <lineage>
        <taxon>Bacteria</taxon>
        <taxon>Bacillati</taxon>
        <taxon>Bacillota</taxon>
        <taxon>Clostridia</taxon>
        <taxon>Eubacteriales</taxon>
        <taxon>Oscillospiraceae</taxon>
        <taxon>Flavonifractor</taxon>
    </lineage>
</organism>
<dbReference type="EMBL" id="CYZT01000033">
    <property type="protein sequence ID" value="CUO00485.1"/>
    <property type="molecule type" value="Genomic_DNA"/>
</dbReference>
<evidence type="ECO:0008006" key="3">
    <source>
        <dbReference type="Google" id="ProtNLM"/>
    </source>
</evidence>
<gene>
    <name evidence="1" type="ORF">ERS852411_00819</name>
</gene>